<dbReference type="AlphaFoldDB" id="A0A7D3XQ38"/>
<dbReference type="Proteomes" id="UP000503088">
    <property type="component" value="Chromosome"/>
</dbReference>
<reference evidence="1 2" key="1">
    <citation type="submission" date="2020-01" db="EMBL/GenBank/DDBJ databases">
        <authorList>
            <person name="Gulvik C.A."/>
            <person name="Batra D.G."/>
        </authorList>
    </citation>
    <scope>NUCLEOTIDE SEQUENCE [LARGE SCALE GENOMIC DNA]</scope>
    <source>
        <strain evidence="1 2">W9323</strain>
    </source>
</reference>
<sequence length="60" mass="6954">MPFDKRKRLSSTPWTILDGTMILEVPVQKGKIPEEMLDYANEKKVLIRDENGNVLNPKKK</sequence>
<evidence type="ECO:0000313" key="1">
    <source>
        <dbReference type="EMBL" id="QKG83148.1"/>
    </source>
</evidence>
<name>A0A7D3XQ38_9BACL</name>
<dbReference type="EMBL" id="CP048104">
    <property type="protein sequence ID" value="QKG83148.1"/>
    <property type="molecule type" value="Genomic_DNA"/>
</dbReference>
<gene>
    <name evidence="1" type="ORF">GXN76_00840</name>
</gene>
<dbReference type="KEGG" id="kpul:GXN76_00840"/>
<proteinExistence type="predicted"/>
<organism evidence="1 2">
    <name type="scientific">Kroppenstedtia pulmonis</name>
    <dbReference type="NCBI Taxonomy" id="1380685"/>
    <lineage>
        <taxon>Bacteria</taxon>
        <taxon>Bacillati</taxon>
        <taxon>Bacillota</taxon>
        <taxon>Bacilli</taxon>
        <taxon>Bacillales</taxon>
        <taxon>Thermoactinomycetaceae</taxon>
        <taxon>Kroppenstedtia</taxon>
    </lineage>
</organism>
<accession>A0A7D3XQ38</accession>
<evidence type="ECO:0000313" key="2">
    <source>
        <dbReference type="Proteomes" id="UP000503088"/>
    </source>
</evidence>
<dbReference type="RefSeq" id="WP_173219340.1">
    <property type="nucleotide sequence ID" value="NZ_CP048104.1"/>
</dbReference>
<keyword evidence="2" id="KW-1185">Reference proteome</keyword>
<protein>
    <submittedName>
        <fullName evidence="1">Uncharacterized protein</fullName>
    </submittedName>
</protein>